<dbReference type="GO" id="GO:0003677">
    <property type="term" value="F:DNA binding"/>
    <property type="evidence" value="ECO:0007669"/>
    <property type="project" value="UniProtKB-KW"/>
</dbReference>
<keyword evidence="7" id="KW-1017">Isopeptide bond</keyword>
<organism evidence="15 16">
    <name type="scientific">Holothuria leucospilota</name>
    <name type="common">Black long sea cucumber</name>
    <name type="synonym">Mertensiothuria leucospilota</name>
    <dbReference type="NCBI Taxonomy" id="206669"/>
    <lineage>
        <taxon>Eukaryota</taxon>
        <taxon>Metazoa</taxon>
        <taxon>Echinodermata</taxon>
        <taxon>Eleutherozoa</taxon>
        <taxon>Echinozoa</taxon>
        <taxon>Holothuroidea</taxon>
        <taxon>Aspidochirotacea</taxon>
        <taxon>Aspidochirotida</taxon>
        <taxon>Holothuriidae</taxon>
        <taxon>Holothuria</taxon>
    </lineage>
</organism>
<comment type="caution">
    <text evidence="15">The sequence shown here is derived from an EMBL/GenBank/DDBJ whole genome shotgun (WGS) entry which is preliminary data.</text>
</comment>
<name>A0A9Q1BE69_HOLLE</name>
<dbReference type="CDD" id="cd22910">
    <property type="entry name" value="HFD_H2B"/>
    <property type="match status" value="1"/>
</dbReference>
<evidence type="ECO:0000256" key="2">
    <source>
        <dbReference type="ARBA" id="ARBA00004123"/>
    </source>
</evidence>
<dbReference type="SMART" id="SM00427">
    <property type="entry name" value="H2B"/>
    <property type="match status" value="1"/>
</dbReference>
<dbReference type="SUPFAM" id="SSF47113">
    <property type="entry name" value="Histone-fold"/>
    <property type="match status" value="1"/>
</dbReference>
<accession>A0A9Q1BE69</accession>
<proteinExistence type="inferred from homology"/>
<dbReference type="PROSITE" id="PS00357">
    <property type="entry name" value="HISTONE_H2B"/>
    <property type="match status" value="1"/>
</dbReference>
<dbReference type="GO" id="GO:0046982">
    <property type="term" value="F:protein heterodimerization activity"/>
    <property type="evidence" value="ECO:0007669"/>
    <property type="project" value="InterPro"/>
</dbReference>
<keyword evidence="9 13" id="KW-0238">DNA-binding</keyword>
<keyword evidence="16" id="KW-1185">Reference proteome</keyword>
<gene>
    <name evidence="15" type="ORF">HOLleu_35758</name>
</gene>
<keyword evidence="8" id="KW-0832">Ubl conjugation</keyword>
<evidence type="ECO:0000256" key="7">
    <source>
        <dbReference type="ARBA" id="ARBA00022499"/>
    </source>
</evidence>
<dbReference type="GO" id="GO:0000786">
    <property type="term" value="C:nucleosome"/>
    <property type="evidence" value="ECO:0007669"/>
    <property type="project" value="UniProtKB-KW"/>
</dbReference>
<evidence type="ECO:0000313" key="16">
    <source>
        <dbReference type="Proteomes" id="UP001152320"/>
    </source>
</evidence>
<evidence type="ECO:0000256" key="5">
    <source>
        <dbReference type="ARBA" id="ARBA00011538"/>
    </source>
</evidence>
<reference evidence="15" key="1">
    <citation type="submission" date="2021-10" db="EMBL/GenBank/DDBJ databases">
        <title>Tropical sea cucumber genome reveals ecological adaptation and Cuvierian tubules defense mechanism.</title>
        <authorList>
            <person name="Chen T."/>
        </authorList>
    </citation>
    <scope>NUCLEOTIDE SEQUENCE</scope>
    <source>
        <strain evidence="15">Nanhai2018</strain>
        <tissue evidence="15">Muscle</tissue>
    </source>
</reference>
<dbReference type="PRINTS" id="PR00621">
    <property type="entry name" value="HISTONEH2B"/>
</dbReference>
<dbReference type="Gene3D" id="1.10.20.10">
    <property type="entry name" value="Histone, subunit A"/>
    <property type="match status" value="1"/>
</dbReference>
<evidence type="ECO:0000256" key="11">
    <source>
        <dbReference type="ARBA" id="ARBA00023242"/>
    </source>
</evidence>
<dbReference type="GO" id="GO:0005634">
    <property type="term" value="C:nucleus"/>
    <property type="evidence" value="ECO:0007669"/>
    <property type="project" value="UniProtKB-SubCell"/>
</dbReference>
<comment type="function">
    <text evidence="1">Core component of nucleosome. Nucleosomes wrap and compact DNA into chromatin, limiting DNA accessibility to the cellular machineries which require DNA as a template. Histones thereby play a central role in transcription regulation, DNA repair, DNA replication and chromosomal stability. DNA accessibility is regulated via a complex set of post-translational modifications of histones, also called histone code, and nucleosome remodeling.</text>
</comment>
<evidence type="ECO:0000256" key="10">
    <source>
        <dbReference type="ARBA" id="ARBA00023180"/>
    </source>
</evidence>
<evidence type="ECO:0000256" key="9">
    <source>
        <dbReference type="ARBA" id="ARBA00023125"/>
    </source>
</evidence>
<dbReference type="EMBL" id="JAIZAY010000019">
    <property type="protein sequence ID" value="KAJ8023345.1"/>
    <property type="molecule type" value="Genomic_DNA"/>
</dbReference>
<dbReference type="InterPro" id="IPR055333">
    <property type="entry name" value="HISTONE_H2B_site"/>
</dbReference>
<keyword evidence="6 13" id="KW-0158">Chromosome</keyword>
<keyword evidence="10" id="KW-0325">Glycoprotein</keyword>
<evidence type="ECO:0000256" key="3">
    <source>
        <dbReference type="ARBA" id="ARBA00004286"/>
    </source>
</evidence>
<evidence type="ECO:0000313" key="15">
    <source>
        <dbReference type="EMBL" id="KAJ8023345.1"/>
    </source>
</evidence>
<dbReference type="Pfam" id="PF00125">
    <property type="entry name" value="Histone"/>
    <property type="match status" value="1"/>
</dbReference>
<evidence type="ECO:0000256" key="4">
    <source>
        <dbReference type="ARBA" id="ARBA00006846"/>
    </source>
</evidence>
<dbReference type="Proteomes" id="UP001152320">
    <property type="component" value="Chromosome 19"/>
</dbReference>
<keyword evidence="12 13" id="KW-0544">Nucleosome core</keyword>
<protein>
    <recommendedName>
        <fullName evidence="13">Histone H2B</fullName>
    </recommendedName>
</protein>
<sequence length="163" mass="17151">MALKRAVGFGEGGNPHVSKQNHLLGGGVLGDSLGALRDGVFGEFTRQQQSDGGLDLPTGDGGFSVVVGQTGRLGSDALEDIVDKAVHPDTGISSRAMSIMNSFVNDIFERIAAEASRLAHYNRKSTITSREVQTAVRLLLPGELAKHAVSEGTKAVTKYTTSK</sequence>
<evidence type="ECO:0000256" key="12">
    <source>
        <dbReference type="ARBA" id="ARBA00023269"/>
    </source>
</evidence>
<comment type="similarity">
    <text evidence="4 13">Belongs to the histone H2B family.</text>
</comment>
<dbReference type="InterPro" id="IPR007125">
    <property type="entry name" value="H2A/H2B/H3"/>
</dbReference>
<dbReference type="GO" id="GO:0030527">
    <property type="term" value="F:structural constituent of chromatin"/>
    <property type="evidence" value="ECO:0007669"/>
    <property type="project" value="InterPro"/>
</dbReference>
<evidence type="ECO:0000256" key="8">
    <source>
        <dbReference type="ARBA" id="ARBA00022843"/>
    </source>
</evidence>
<evidence type="ECO:0000256" key="13">
    <source>
        <dbReference type="RuleBase" id="RU000451"/>
    </source>
</evidence>
<comment type="subunit">
    <text evidence="5 13">The nucleosome is a histone octamer containing two molecules each of H2A, H2B, H3 and H4 assembled in one H3-H4 heterotetramer and two H2A-H2B heterodimers. The octamer wraps approximately 147 bp of DNA.</text>
</comment>
<dbReference type="OrthoDB" id="1166527at2759"/>
<dbReference type="AlphaFoldDB" id="A0A9Q1BE69"/>
<keyword evidence="11 13" id="KW-0539">Nucleus</keyword>
<evidence type="ECO:0000256" key="1">
    <source>
        <dbReference type="ARBA" id="ARBA00002001"/>
    </source>
</evidence>
<dbReference type="InterPro" id="IPR000558">
    <property type="entry name" value="Histone_H2B"/>
</dbReference>
<dbReference type="FunFam" id="1.10.20.10:FF:000016">
    <property type="entry name" value="Histone H2B"/>
    <property type="match status" value="1"/>
</dbReference>
<feature type="domain" description="Core Histone H2A/H2B/H3" evidence="14">
    <location>
        <begin position="84"/>
        <end position="138"/>
    </location>
</feature>
<dbReference type="InterPro" id="IPR009072">
    <property type="entry name" value="Histone-fold"/>
</dbReference>
<evidence type="ECO:0000256" key="6">
    <source>
        <dbReference type="ARBA" id="ARBA00022454"/>
    </source>
</evidence>
<comment type="subcellular location">
    <subcellularLocation>
        <location evidence="3">Chromosome</location>
    </subcellularLocation>
    <subcellularLocation>
        <location evidence="2 13">Nucleus</location>
    </subcellularLocation>
</comment>
<dbReference type="PANTHER" id="PTHR23428">
    <property type="entry name" value="HISTONE H2B"/>
    <property type="match status" value="1"/>
</dbReference>
<evidence type="ECO:0000259" key="14">
    <source>
        <dbReference type="Pfam" id="PF00125"/>
    </source>
</evidence>